<dbReference type="EMBL" id="JBGFUD010002889">
    <property type="protein sequence ID" value="MFH4978127.1"/>
    <property type="molecule type" value="Genomic_DNA"/>
</dbReference>
<keyword evidence="4" id="KW-1185">Reference proteome</keyword>
<evidence type="ECO:0000313" key="3">
    <source>
        <dbReference type="EMBL" id="MFH4978127.1"/>
    </source>
</evidence>
<dbReference type="Pfam" id="PF02520">
    <property type="entry name" value="ANIS5_cation-bd"/>
    <property type="match status" value="1"/>
</dbReference>
<evidence type="ECO:0000259" key="2">
    <source>
        <dbReference type="Pfam" id="PF02520"/>
    </source>
</evidence>
<feature type="chain" id="PRO_5044860394" description="SXP/RAL-2 family protein Ani s 5-like cation-binding domain-containing protein" evidence="1">
    <location>
        <begin position="19"/>
        <end position="153"/>
    </location>
</feature>
<keyword evidence="1" id="KW-0732">Signal</keyword>
<accession>A0ABD6ENK3</accession>
<dbReference type="Proteomes" id="UP001608902">
    <property type="component" value="Unassembled WGS sequence"/>
</dbReference>
<organism evidence="3 4">
    <name type="scientific">Gnathostoma spinigerum</name>
    <dbReference type="NCBI Taxonomy" id="75299"/>
    <lineage>
        <taxon>Eukaryota</taxon>
        <taxon>Metazoa</taxon>
        <taxon>Ecdysozoa</taxon>
        <taxon>Nematoda</taxon>
        <taxon>Chromadorea</taxon>
        <taxon>Rhabditida</taxon>
        <taxon>Spirurina</taxon>
        <taxon>Gnathostomatomorpha</taxon>
        <taxon>Gnathostomatoidea</taxon>
        <taxon>Gnathostomatidae</taxon>
        <taxon>Gnathostoma</taxon>
    </lineage>
</organism>
<feature type="domain" description="SXP/RAL-2 family protein Ani s 5-like cation-binding" evidence="2">
    <location>
        <begin position="37"/>
        <end position="131"/>
    </location>
</feature>
<sequence>MDALFFWLLFVTMRTVQLRDESNPPFLRDADLKIVDEFRLLLDESTNMTAPQIRIKVEGWIANQSSQIQIAFSKFEEEVEKVRKDAMMAHDVRVAELSSDVQKADLQMMAIASDENLTEKEKETQIVTIMNGLDPSKRSELIRSITAEDISTS</sequence>
<evidence type="ECO:0000313" key="4">
    <source>
        <dbReference type="Proteomes" id="UP001608902"/>
    </source>
</evidence>
<dbReference type="AlphaFoldDB" id="A0ABD6ENK3"/>
<evidence type="ECO:0000256" key="1">
    <source>
        <dbReference type="SAM" id="SignalP"/>
    </source>
</evidence>
<feature type="signal peptide" evidence="1">
    <location>
        <begin position="1"/>
        <end position="18"/>
    </location>
</feature>
<dbReference type="InterPro" id="IPR003677">
    <property type="entry name" value="ANIS5_cation-bd"/>
</dbReference>
<name>A0ABD6ENK3_9BILA</name>
<proteinExistence type="predicted"/>
<gene>
    <name evidence="3" type="ORF">AB6A40_004836</name>
</gene>
<comment type="caution">
    <text evidence="3">The sequence shown here is derived from an EMBL/GenBank/DDBJ whole genome shotgun (WGS) entry which is preliminary data.</text>
</comment>
<protein>
    <recommendedName>
        <fullName evidence="2">SXP/RAL-2 family protein Ani s 5-like cation-binding domain-containing protein</fullName>
    </recommendedName>
</protein>
<reference evidence="3 4" key="1">
    <citation type="submission" date="2024-08" db="EMBL/GenBank/DDBJ databases">
        <title>Gnathostoma spinigerum genome.</title>
        <authorList>
            <person name="Gonzalez-Bertolin B."/>
            <person name="Monzon S."/>
            <person name="Zaballos A."/>
            <person name="Jimenez P."/>
            <person name="Dekumyoy P."/>
            <person name="Varona S."/>
            <person name="Cuesta I."/>
            <person name="Sumanam S."/>
            <person name="Adisakwattana P."/>
            <person name="Gasser R.B."/>
            <person name="Hernandez-Gonzalez A."/>
            <person name="Young N.D."/>
            <person name="Perteguer M.J."/>
        </authorList>
    </citation>
    <scope>NUCLEOTIDE SEQUENCE [LARGE SCALE GENOMIC DNA]</scope>
    <source>
        <strain evidence="3">AL3</strain>
        <tissue evidence="3">Liver</tissue>
    </source>
</reference>